<dbReference type="GO" id="GO:0031146">
    <property type="term" value="P:SCF-dependent proteasomal ubiquitin-dependent protein catabolic process"/>
    <property type="evidence" value="ECO:0007669"/>
    <property type="project" value="TreeGrafter"/>
</dbReference>
<dbReference type="InterPro" id="IPR032675">
    <property type="entry name" value="LRR_dom_sf"/>
</dbReference>
<name>F4WNB2_ACREC</name>
<dbReference type="GO" id="GO:0019005">
    <property type="term" value="C:SCF ubiquitin ligase complex"/>
    <property type="evidence" value="ECO:0007669"/>
    <property type="project" value="TreeGrafter"/>
</dbReference>
<sequence length="533" mass="61374">MLSLPQLPLYSDNDSQHVERVPIGKENHVDFVQQFVKNVRSFSSQYGGNSSISYAATNIIGPFSQFPNYGDFAQTFAMRTYGPWWDKAPSRSIDYMPQNNTDVVSQDYIDIEYHEAVYPVRVSIYEVYNPGSVIRIWAEDFKGRWFLLWNGPPQIVPPKSRIFSPPLQSCDFKTKLLRLEFNHSLLDYYTDIDAVMLIGTSELIFPKDPAHNQSLTNLLISINCDLFATPCREDIHNLTPNYKNAHLDIIHLKKTLIEHCIMCKSDVVANFHDSNLVSRLGSLYYYVPPLKEGSNSMQRFLSEELSKFMKDVKHSSDESKKPSRYNFSALPGFSYLENLEFLEHLDLYRTHINTQTLCKILRRNIRMRHLRIGCTDRSLNVDEVAMELRNSCPDLESIDLWKTHTLTSQGIDALADCKNLREVDFGWCGSTTGHGDSFRRLFSSCQHLEKVFLICVRGLTERDLRALTLCKNLKQLDLLGTLSVTTEICHAIFMNCTKLEMIDISFCNNIAECSIQQWQQIYTHIAIKSVYSE</sequence>
<dbReference type="STRING" id="103372.F4WNB2"/>
<organism evidence="2">
    <name type="scientific">Acromyrmex echinatior</name>
    <name type="common">Panamanian leafcutter ant</name>
    <name type="synonym">Acromyrmex octospinosus echinatior</name>
    <dbReference type="NCBI Taxonomy" id="103372"/>
    <lineage>
        <taxon>Eukaryota</taxon>
        <taxon>Metazoa</taxon>
        <taxon>Ecdysozoa</taxon>
        <taxon>Arthropoda</taxon>
        <taxon>Hexapoda</taxon>
        <taxon>Insecta</taxon>
        <taxon>Pterygota</taxon>
        <taxon>Neoptera</taxon>
        <taxon>Endopterygota</taxon>
        <taxon>Hymenoptera</taxon>
        <taxon>Apocrita</taxon>
        <taxon>Aculeata</taxon>
        <taxon>Formicoidea</taxon>
        <taxon>Formicidae</taxon>
        <taxon>Myrmicinae</taxon>
        <taxon>Acromyrmex</taxon>
    </lineage>
</organism>
<dbReference type="AlphaFoldDB" id="F4WNB2"/>
<dbReference type="FunCoup" id="F4WNB2">
    <property type="interactions" value="13"/>
</dbReference>
<dbReference type="SUPFAM" id="SSF52047">
    <property type="entry name" value="RNI-like"/>
    <property type="match status" value="1"/>
</dbReference>
<dbReference type="eggNOG" id="KOG1947">
    <property type="taxonomic scope" value="Eukaryota"/>
</dbReference>
<dbReference type="OrthoDB" id="2153609at2759"/>
<protein>
    <submittedName>
        <fullName evidence="1">F-box/LRR-repeat protein 4</fullName>
    </submittedName>
</protein>
<evidence type="ECO:0000313" key="2">
    <source>
        <dbReference type="Proteomes" id="UP000007755"/>
    </source>
</evidence>
<dbReference type="InParanoid" id="F4WNB2"/>
<dbReference type="SMART" id="SM00367">
    <property type="entry name" value="LRR_CC"/>
    <property type="match status" value="3"/>
</dbReference>
<proteinExistence type="predicted"/>
<dbReference type="InterPro" id="IPR006553">
    <property type="entry name" value="Leu-rich_rpt_Cys-con_subtyp"/>
</dbReference>
<dbReference type="PANTHER" id="PTHR13318:SF152">
    <property type="entry name" value="F-BOX_LRR-REPEAT PROTEIN 4"/>
    <property type="match status" value="1"/>
</dbReference>
<dbReference type="EMBL" id="GL888236">
    <property type="protein sequence ID" value="EGI64282.1"/>
    <property type="molecule type" value="Genomic_DNA"/>
</dbReference>
<dbReference type="Gene3D" id="3.80.10.10">
    <property type="entry name" value="Ribonuclease Inhibitor"/>
    <property type="match status" value="1"/>
</dbReference>
<dbReference type="Proteomes" id="UP000007755">
    <property type="component" value="Unassembled WGS sequence"/>
</dbReference>
<reference evidence="1" key="1">
    <citation type="submission" date="2011-02" db="EMBL/GenBank/DDBJ databases">
        <title>The genome of the leaf-cutting ant Acromyrmex echinatior suggests key adaptations to social evolution and fungus farming.</title>
        <authorList>
            <person name="Nygaard S."/>
            <person name="Zhang G."/>
        </authorList>
    </citation>
    <scope>NUCLEOTIDE SEQUENCE</scope>
</reference>
<accession>F4WNB2</accession>
<dbReference type="PANTHER" id="PTHR13318">
    <property type="entry name" value="PARTNER OF PAIRED, ISOFORM B-RELATED"/>
    <property type="match status" value="1"/>
</dbReference>
<evidence type="ECO:0000313" key="1">
    <source>
        <dbReference type="EMBL" id="EGI64282.1"/>
    </source>
</evidence>
<keyword evidence="2" id="KW-1185">Reference proteome</keyword>
<gene>
    <name evidence="1" type="ORF">G5I_07267</name>
</gene>